<name>A0A3M7QDP3_BRAPC</name>
<protein>
    <submittedName>
        <fullName evidence="1">Uncharacterized protein</fullName>
    </submittedName>
</protein>
<reference evidence="1 2" key="1">
    <citation type="journal article" date="2018" name="Sci. Rep.">
        <title>Genomic signatures of local adaptation to the degree of environmental predictability in rotifers.</title>
        <authorList>
            <person name="Franch-Gras L."/>
            <person name="Hahn C."/>
            <person name="Garcia-Roger E.M."/>
            <person name="Carmona M.J."/>
            <person name="Serra M."/>
            <person name="Gomez A."/>
        </authorList>
    </citation>
    <scope>NUCLEOTIDE SEQUENCE [LARGE SCALE GENOMIC DNA]</scope>
    <source>
        <strain evidence="1">HYR1</strain>
    </source>
</reference>
<sequence>MVVEKAYVAEATVVDIHSINPIRTYKNKQISYLTMKKLVGNIDTPVFYKNILLYKQSRIEESC</sequence>
<dbReference type="Proteomes" id="UP000276133">
    <property type="component" value="Unassembled WGS sequence"/>
</dbReference>
<organism evidence="1 2">
    <name type="scientific">Brachionus plicatilis</name>
    <name type="common">Marine rotifer</name>
    <name type="synonym">Brachionus muelleri</name>
    <dbReference type="NCBI Taxonomy" id="10195"/>
    <lineage>
        <taxon>Eukaryota</taxon>
        <taxon>Metazoa</taxon>
        <taxon>Spiralia</taxon>
        <taxon>Gnathifera</taxon>
        <taxon>Rotifera</taxon>
        <taxon>Eurotatoria</taxon>
        <taxon>Monogononta</taxon>
        <taxon>Pseudotrocha</taxon>
        <taxon>Ploima</taxon>
        <taxon>Brachionidae</taxon>
        <taxon>Brachionus</taxon>
    </lineage>
</organism>
<dbReference type="AlphaFoldDB" id="A0A3M7QDP3"/>
<evidence type="ECO:0000313" key="1">
    <source>
        <dbReference type="EMBL" id="RNA09547.1"/>
    </source>
</evidence>
<dbReference type="EMBL" id="REGN01006448">
    <property type="protein sequence ID" value="RNA09547.1"/>
    <property type="molecule type" value="Genomic_DNA"/>
</dbReference>
<proteinExistence type="predicted"/>
<comment type="caution">
    <text evidence="1">The sequence shown here is derived from an EMBL/GenBank/DDBJ whole genome shotgun (WGS) entry which is preliminary data.</text>
</comment>
<evidence type="ECO:0000313" key="2">
    <source>
        <dbReference type="Proteomes" id="UP000276133"/>
    </source>
</evidence>
<keyword evidence="2" id="KW-1185">Reference proteome</keyword>
<accession>A0A3M7QDP3</accession>
<gene>
    <name evidence="1" type="ORF">BpHYR1_030661</name>
</gene>